<feature type="compositionally biased region" description="Basic and acidic residues" evidence="1">
    <location>
        <begin position="99"/>
        <end position="116"/>
    </location>
</feature>
<dbReference type="InterPro" id="IPR006912">
    <property type="entry name" value="Harbinger_derived_prot"/>
</dbReference>
<name>A0ABQ5HIF3_9ASTR</name>
<dbReference type="EMBL" id="BQNB010019613">
    <property type="protein sequence ID" value="GJT87164.1"/>
    <property type="molecule type" value="Genomic_DNA"/>
</dbReference>
<protein>
    <submittedName>
        <fullName evidence="2">ALP1-like protein isoform X1</fullName>
    </submittedName>
</protein>
<feature type="region of interest" description="Disordered" evidence="1">
    <location>
        <begin position="98"/>
        <end position="137"/>
    </location>
</feature>
<dbReference type="PANTHER" id="PTHR47150">
    <property type="entry name" value="OS12G0169200 PROTEIN"/>
    <property type="match status" value="1"/>
</dbReference>
<evidence type="ECO:0000256" key="1">
    <source>
        <dbReference type="SAM" id="MobiDB-lite"/>
    </source>
</evidence>
<organism evidence="2 3">
    <name type="scientific">Tanacetum coccineum</name>
    <dbReference type="NCBI Taxonomy" id="301880"/>
    <lineage>
        <taxon>Eukaryota</taxon>
        <taxon>Viridiplantae</taxon>
        <taxon>Streptophyta</taxon>
        <taxon>Embryophyta</taxon>
        <taxon>Tracheophyta</taxon>
        <taxon>Spermatophyta</taxon>
        <taxon>Magnoliopsida</taxon>
        <taxon>eudicotyledons</taxon>
        <taxon>Gunneridae</taxon>
        <taxon>Pentapetalae</taxon>
        <taxon>asterids</taxon>
        <taxon>campanulids</taxon>
        <taxon>Asterales</taxon>
        <taxon>Asteraceae</taxon>
        <taxon>Asteroideae</taxon>
        <taxon>Anthemideae</taxon>
        <taxon>Anthemidinae</taxon>
        <taxon>Tanacetum</taxon>
    </lineage>
</organism>
<evidence type="ECO:0000313" key="3">
    <source>
        <dbReference type="Proteomes" id="UP001151760"/>
    </source>
</evidence>
<reference evidence="2" key="2">
    <citation type="submission" date="2022-01" db="EMBL/GenBank/DDBJ databases">
        <authorList>
            <person name="Yamashiro T."/>
            <person name="Shiraishi A."/>
            <person name="Satake H."/>
            <person name="Nakayama K."/>
        </authorList>
    </citation>
    <scope>NUCLEOTIDE SEQUENCE</scope>
</reference>
<accession>A0ABQ5HIF3</accession>
<reference evidence="2" key="1">
    <citation type="journal article" date="2022" name="Int. J. Mol. Sci.">
        <title>Draft Genome of Tanacetum Coccineum: Genomic Comparison of Closely Related Tanacetum-Family Plants.</title>
        <authorList>
            <person name="Yamashiro T."/>
            <person name="Shiraishi A."/>
            <person name="Nakayama K."/>
            <person name="Satake H."/>
        </authorList>
    </citation>
    <scope>NUCLEOTIDE SEQUENCE</scope>
</reference>
<dbReference type="Proteomes" id="UP001151760">
    <property type="component" value="Unassembled WGS sequence"/>
</dbReference>
<dbReference type="Pfam" id="PF04827">
    <property type="entry name" value="Plant_tran"/>
    <property type="match status" value="1"/>
</dbReference>
<dbReference type="PANTHER" id="PTHR47150:SF5">
    <property type="entry name" value="OS07G0546750 PROTEIN"/>
    <property type="match status" value="1"/>
</dbReference>
<gene>
    <name evidence="2" type="ORF">Tco_1068881</name>
</gene>
<comment type="caution">
    <text evidence="2">The sequence shown here is derived from an EMBL/GenBank/DDBJ whole genome shotgun (WGS) entry which is preliminary data.</text>
</comment>
<keyword evidence="3" id="KW-1185">Reference proteome</keyword>
<sequence length="431" mass="49925">MSSIGKFDVEKFDESNDFGLWRVKMWCLLIQQGVEGSQQRGFYRGSLVKVGNFSHDKALMLLTSLSSSYDNFVETLLYGRESLTLKDVLSTLNSRGLKKKTDAKDDGDRLFKDCPKRNKKKSTSFIKKNARQGSGMHSEDYNNGDLLMAVSKEMFLEWIMYSGGSYHKTPMRDFLFDFREFSGGTIFLGDNRACAIKGTRKGAQWNREAEVFQVSNDDAVVAQRRLKDNQLEEKTNMDCLGQYDRGDKKYPTIMLEAVALQDLWIWHSFFGVASANNNINVLDNSPLFDDLLDDKAPVAPYVVNGDGFEKRYYLADGIYPQWATFVKSFTVENDAKHAYFKKRQESAQKDVEHAFGVLQGQDPKMTVLDWNEVYANPSRNMQRTWVERCETQRQKNKEMRDREMHLSLQQNLMEHIWQQVDHKDEDEDEDF</sequence>
<evidence type="ECO:0000313" key="2">
    <source>
        <dbReference type="EMBL" id="GJT87164.1"/>
    </source>
</evidence>
<proteinExistence type="predicted"/>